<feature type="region of interest" description="Disordered" evidence="1">
    <location>
        <begin position="199"/>
        <end position="224"/>
    </location>
</feature>
<dbReference type="OrthoDB" id="3364132at2759"/>
<reference evidence="3" key="1">
    <citation type="submission" date="2022-07" db="EMBL/GenBank/DDBJ databases">
        <title>The genome of Lyophyllum shimeji provides insight into the initial evolution of ectomycorrhizal fungal genome.</title>
        <authorList>
            <person name="Kobayashi Y."/>
            <person name="Shibata T."/>
            <person name="Hirakawa H."/>
            <person name="Shigenobu S."/>
            <person name="Nishiyama T."/>
            <person name="Yamada A."/>
            <person name="Hasebe M."/>
            <person name="Kawaguchi M."/>
        </authorList>
    </citation>
    <scope>NUCLEOTIDE SEQUENCE</scope>
    <source>
        <strain evidence="3">AT787</strain>
    </source>
</reference>
<evidence type="ECO:0000259" key="2">
    <source>
        <dbReference type="Pfam" id="PF25534"/>
    </source>
</evidence>
<feature type="domain" description="DUF7918" evidence="2">
    <location>
        <begin position="5"/>
        <end position="201"/>
    </location>
</feature>
<sequence>MELLGFEAYITVDGVKVPHYEVKIDERTKAASCWIPSEAGKTFAVNWRPLKPRHFVTCGWVYLDGVSVGAEYARMGRSSFVSQCDVVTSPSTTRPFLFAPVKLTDDDAYLKSENTKDLGSIVLRICAVKMKEVRKARVWTPILVEKVHERTKKATVHQVQFGEERRGAEIYVRESSHIATLATFTFKYRSLERLRADSIAPPDPALQRKRKRTAGDSGVGEHDAEKAELQAQVRVLKAKLAKRSEVNRVKTESCSCRVPATIIDLT</sequence>
<keyword evidence="4" id="KW-1185">Reference proteome</keyword>
<protein>
    <recommendedName>
        <fullName evidence="2">DUF7918 domain-containing protein</fullName>
    </recommendedName>
</protein>
<dbReference type="InterPro" id="IPR057678">
    <property type="entry name" value="DUF7918"/>
</dbReference>
<dbReference type="PANTHER" id="PTHR36223">
    <property type="entry name" value="BETA-LACTAMASE-TYPE TRANSPEPTIDASE FOLD DOMAIN CONTAINING PROTEIN"/>
    <property type="match status" value="1"/>
</dbReference>
<proteinExistence type="predicted"/>
<organism evidence="3 4">
    <name type="scientific">Lyophyllum shimeji</name>
    <name type="common">Hon-shimeji</name>
    <name type="synonym">Tricholoma shimeji</name>
    <dbReference type="NCBI Taxonomy" id="47721"/>
    <lineage>
        <taxon>Eukaryota</taxon>
        <taxon>Fungi</taxon>
        <taxon>Dikarya</taxon>
        <taxon>Basidiomycota</taxon>
        <taxon>Agaricomycotina</taxon>
        <taxon>Agaricomycetes</taxon>
        <taxon>Agaricomycetidae</taxon>
        <taxon>Agaricales</taxon>
        <taxon>Tricholomatineae</taxon>
        <taxon>Lyophyllaceae</taxon>
        <taxon>Lyophyllum</taxon>
    </lineage>
</organism>
<evidence type="ECO:0000256" key="1">
    <source>
        <dbReference type="SAM" id="MobiDB-lite"/>
    </source>
</evidence>
<evidence type="ECO:0000313" key="3">
    <source>
        <dbReference type="EMBL" id="GLB40680.1"/>
    </source>
</evidence>
<name>A0A9P3PQA7_LYOSH</name>
<dbReference type="EMBL" id="BRPK01000008">
    <property type="protein sequence ID" value="GLB40680.1"/>
    <property type="molecule type" value="Genomic_DNA"/>
</dbReference>
<comment type="caution">
    <text evidence="3">The sequence shown here is derived from an EMBL/GenBank/DDBJ whole genome shotgun (WGS) entry which is preliminary data.</text>
</comment>
<dbReference type="Pfam" id="PF25534">
    <property type="entry name" value="DUF7918"/>
    <property type="match status" value="1"/>
</dbReference>
<dbReference type="AlphaFoldDB" id="A0A9P3PQA7"/>
<accession>A0A9P3PQA7</accession>
<dbReference type="PANTHER" id="PTHR36223:SF1">
    <property type="entry name" value="TRANSCRIPTION ELONGATION FACTOR EAF N-TERMINAL DOMAIN-CONTAINING PROTEIN"/>
    <property type="match status" value="1"/>
</dbReference>
<dbReference type="Proteomes" id="UP001063166">
    <property type="component" value="Unassembled WGS sequence"/>
</dbReference>
<evidence type="ECO:0000313" key="4">
    <source>
        <dbReference type="Proteomes" id="UP001063166"/>
    </source>
</evidence>
<gene>
    <name evidence="3" type="ORF">LshimejAT787_0805510</name>
</gene>